<sequence>MDENKAREDEKRRPPTAAEAARHGSPAPSARPAAGPQAAGQGGPPPDDADAMPGPLTLRVHERPDTVPAQAWDALLAASPTPSPFLKHAYLDALHASGSAVPATGWTPCFLTLARADGRLEAGCVLYEKSHSYGEYVFDWAWAEAWERAGQRYYPKLLSAPPFTPVPGSRLLARSAAARAALLRALEDRAREDGRSSAHLLFIDPADQATAEAAGWLIRHGVQFHWHNRDAAPEAPAEARPYADFDDFLAHLSRDRRRKIGQERRYVAEAGVTLDQVAGPDMDTADWDFFYRCYSQTYAEHHSRPYLTRDFFAYMAAHLPTHWRLVRAWRGRTRVASALIALDPSQRVAYGRYWGATEPVRCLHFEACYHQPIAWCIAEGWRRFEGGAQGEHKMARGLLPVPTRSAHWLAHPGFADAVARFLDREGAGVAAYLDELSERRVFKALAEGRPAAAD</sequence>
<feature type="compositionally biased region" description="Basic and acidic residues" evidence="1">
    <location>
        <begin position="1"/>
        <end position="13"/>
    </location>
</feature>
<dbReference type="InterPro" id="IPR007434">
    <property type="entry name" value="FemAB-like"/>
</dbReference>
<protein>
    <submittedName>
        <fullName evidence="2">N-acetyltransferase</fullName>
    </submittedName>
</protein>
<proteinExistence type="predicted"/>
<dbReference type="SUPFAM" id="SSF55729">
    <property type="entry name" value="Acyl-CoA N-acyltransferases (Nat)"/>
    <property type="match status" value="1"/>
</dbReference>
<keyword evidence="3" id="KW-1185">Reference proteome</keyword>
<dbReference type="Pfam" id="PF04339">
    <property type="entry name" value="FemAB_like"/>
    <property type="match status" value="1"/>
</dbReference>
<gene>
    <name evidence="2" type="ORF">JI742_11150</name>
</gene>
<evidence type="ECO:0000313" key="2">
    <source>
        <dbReference type="EMBL" id="MBL0720445.1"/>
    </source>
</evidence>
<comment type="caution">
    <text evidence="2">The sequence shown here is derived from an EMBL/GenBank/DDBJ whole genome shotgun (WGS) entry which is preliminary data.</text>
</comment>
<dbReference type="InterPro" id="IPR016181">
    <property type="entry name" value="Acyl_CoA_acyltransferase"/>
</dbReference>
<dbReference type="EMBL" id="JAERRA010000002">
    <property type="protein sequence ID" value="MBL0720445.1"/>
    <property type="molecule type" value="Genomic_DNA"/>
</dbReference>
<feature type="compositionally biased region" description="Low complexity" evidence="1">
    <location>
        <begin position="23"/>
        <end position="39"/>
    </location>
</feature>
<reference evidence="2 3" key="1">
    <citation type="submission" date="2021-01" db="EMBL/GenBank/DDBJ databases">
        <title>Piscinibacter sp. Jin2 Genome sequencing and assembly.</title>
        <authorList>
            <person name="Kim I."/>
        </authorList>
    </citation>
    <scope>NUCLEOTIDE SEQUENCE [LARGE SCALE GENOMIC DNA]</scope>
    <source>
        <strain evidence="2 3">Jin2</strain>
    </source>
</reference>
<dbReference type="PANTHER" id="PTHR47017:SF1">
    <property type="entry name" value="ACYL-COA"/>
    <property type="match status" value="1"/>
</dbReference>
<dbReference type="PANTHER" id="PTHR47017">
    <property type="entry name" value="ACYL-COA"/>
    <property type="match status" value="1"/>
</dbReference>
<dbReference type="AlphaFoldDB" id="A0A9X0XEF8"/>
<dbReference type="Proteomes" id="UP000643207">
    <property type="component" value="Unassembled WGS sequence"/>
</dbReference>
<accession>A0A9X0XEF8</accession>
<feature type="region of interest" description="Disordered" evidence="1">
    <location>
        <begin position="1"/>
        <end position="56"/>
    </location>
</feature>
<evidence type="ECO:0000256" key="1">
    <source>
        <dbReference type="SAM" id="MobiDB-lite"/>
    </source>
</evidence>
<dbReference type="Gene3D" id="3.40.630.30">
    <property type="match status" value="1"/>
</dbReference>
<name>A0A9X0XEF8_9BURK</name>
<evidence type="ECO:0000313" key="3">
    <source>
        <dbReference type="Proteomes" id="UP000643207"/>
    </source>
</evidence>
<organism evidence="2 3">
    <name type="scientific">Aquariibacter lacus</name>
    <dbReference type="NCBI Taxonomy" id="2801332"/>
    <lineage>
        <taxon>Bacteria</taxon>
        <taxon>Pseudomonadati</taxon>
        <taxon>Pseudomonadota</taxon>
        <taxon>Betaproteobacteria</taxon>
        <taxon>Burkholderiales</taxon>
        <taxon>Sphaerotilaceae</taxon>
        <taxon>Aquariibacter</taxon>
    </lineage>
</organism>